<evidence type="ECO:0000256" key="4">
    <source>
        <dbReference type="ARBA" id="ARBA00022824"/>
    </source>
</evidence>
<dbReference type="EMBL" id="MKKU01000221">
    <property type="protein sequence ID" value="RNF18812.1"/>
    <property type="molecule type" value="Genomic_DNA"/>
</dbReference>
<evidence type="ECO:0000256" key="6">
    <source>
        <dbReference type="ARBA" id="ARBA00023136"/>
    </source>
</evidence>
<name>A0A3R7N9X8_9TRYP</name>
<dbReference type="GeneID" id="40318000"/>
<proteinExistence type="predicted"/>
<evidence type="ECO:0000256" key="3">
    <source>
        <dbReference type="ARBA" id="ARBA00004370"/>
    </source>
</evidence>
<organism evidence="8 9">
    <name type="scientific">Trypanosoma conorhini</name>
    <dbReference type="NCBI Taxonomy" id="83891"/>
    <lineage>
        <taxon>Eukaryota</taxon>
        <taxon>Discoba</taxon>
        <taxon>Euglenozoa</taxon>
        <taxon>Kinetoplastea</taxon>
        <taxon>Metakinetoplastina</taxon>
        <taxon>Trypanosomatida</taxon>
        <taxon>Trypanosomatidae</taxon>
        <taxon>Trypanosoma</taxon>
    </lineage>
</organism>
<keyword evidence="5" id="KW-0496">Mitochondrion</keyword>
<comment type="subcellular location">
    <subcellularLocation>
        <location evidence="2">Endoplasmic reticulum</location>
    </subcellularLocation>
    <subcellularLocation>
        <location evidence="3">Membrane</location>
    </subcellularLocation>
    <subcellularLocation>
        <location evidence="1">Mitochondrion</location>
    </subcellularLocation>
</comment>
<keyword evidence="4" id="KW-0256">Endoplasmic reticulum</keyword>
<dbReference type="Gene3D" id="1.25.40.10">
    <property type="entry name" value="Tetratricopeptide repeat domain"/>
    <property type="match status" value="1"/>
</dbReference>
<evidence type="ECO:0000256" key="2">
    <source>
        <dbReference type="ARBA" id="ARBA00004240"/>
    </source>
</evidence>
<keyword evidence="6" id="KW-0472">Membrane</keyword>
<dbReference type="PANTHER" id="PTHR48182">
    <property type="entry name" value="PROTEIN SERAC1"/>
    <property type="match status" value="1"/>
</dbReference>
<dbReference type="InterPro" id="IPR011990">
    <property type="entry name" value="TPR-like_helical_dom_sf"/>
</dbReference>
<evidence type="ECO:0000313" key="8">
    <source>
        <dbReference type="EMBL" id="RNF18812.1"/>
    </source>
</evidence>
<protein>
    <submittedName>
        <fullName evidence="8">Uncharacterized protein</fullName>
    </submittedName>
</protein>
<feature type="region of interest" description="Disordered" evidence="7">
    <location>
        <begin position="593"/>
        <end position="616"/>
    </location>
</feature>
<dbReference type="Proteomes" id="UP000284403">
    <property type="component" value="Unassembled WGS sequence"/>
</dbReference>
<evidence type="ECO:0000256" key="7">
    <source>
        <dbReference type="SAM" id="MobiDB-lite"/>
    </source>
</evidence>
<evidence type="ECO:0000256" key="1">
    <source>
        <dbReference type="ARBA" id="ARBA00004173"/>
    </source>
</evidence>
<gene>
    <name evidence="8" type="ORF">Tco025E_04389</name>
</gene>
<sequence length="1061" mass="116603">MLVQVDKAVSLRLAEAAANTDEAEGEERQGAGSSQPSLLRSLRGIVFYATPHFGAPIASVVTGLKRYYESIGGMAPSAILTTLGDHSKEELLSLNEQFFQAIEGCSDAGYVHVLSFGETRRLNGVLRIVEPASANPAADDPRFPFYLLDADHLGINRPVSKEQPAYTILFGFLKRMQRDGLLSRTEGSKTAAAADAGELPRRQEVEGNDKAAVVAMGEPLLGDAALPQRESKEGLEVRMLLHLLDHWVRRLRTHSTTLFGFMMPMQLSKLLALVKDIVDYVTASFSSTETANEAYLLIPLRLLAYWAERAVSTLENFLMCQAERSVMHHLSALESRTLHDIDCAAAALRREWEWFHLQLCQTHLLPDGYPVVIFFSQSVTLTVADAMMDDAGCLLVLATQCVPEACGWQRDAAISWGSQETHARLPPSVSMVGALLTGWMCLGVTRRYRCATAAFERLLRDLRLLQQDASDVLQPAATATPPRARPSAQEANFTWWWGGGGGKAKTMSVERKKNLLQVFALLAQASLCWSLFLLAQLPGAVTASAPPSADKCAGALHQALMEGSRRCGLLERSLRIDSITGRPFASIKRIPAAASRAEGKPRHAAGATENKKRSPVRASTLLKGAALRRSLTFIWDDVRQGESSEEAANRFAASVLVFWWIIERRVRLHGAVGTADGGAVKETQEKGALQDRSPWVWENAHPRVKSQWLTWWCVTSDPVKNSGEMNTGQLRLLTEALQLHNGNALALYLTGRHHLWRGQLVPAAEAYLRALESTRSVDNALYRVSAVGLGWAHLHHHRCDGREGGGVDLLALLGGPSGLRESWWLRQGEAPARQCGATVTAADTADAHEGGEDVAHHLKRASALFEAVLAFDPHDKGALCGMGRVKMLDVEAACRVAFPAARRHFETVLGATAATPETGWERKGNREDGIAAFDDRLWESRAAYWMGEIHRCSPEADIEASETLASNMQDVKAWWEYAVGRHPRNDWALTALGLLYAGHRPRRHHGDAEAARQCGAGVELLQRSLAVNAKNTWTLWGLAHHSPDVTQRQTCRMLLKKLLRK</sequence>
<reference evidence="8 9" key="1">
    <citation type="journal article" date="2018" name="BMC Genomics">
        <title>Genomic comparison of Trypanosoma conorhini and Trypanosoma rangeli to Trypanosoma cruzi strains of high and low virulence.</title>
        <authorList>
            <person name="Bradwell K.R."/>
            <person name="Koparde V.N."/>
            <person name="Matveyev A.V."/>
            <person name="Serrano M.G."/>
            <person name="Alves J.M."/>
            <person name="Parikh H."/>
            <person name="Huang B."/>
            <person name="Lee V."/>
            <person name="Espinosa-Alvarez O."/>
            <person name="Ortiz P.A."/>
            <person name="Costa-Martins A.G."/>
            <person name="Teixeira M.M."/>
            <person name="Buck G.A."/>
        </authorList>
    </citation>
    <scope>NUCLEOTIDE SEQUENCE [LARGE SCALE GENOMIC DNA]</scope>
    <source>
        <strain evidence="8 9">025E</strain>
    </source>
</reference>
<dbReference type="AlphaFoldDB" id="A0A3R7N9X8"/>
<accession>A0A3R7N9X8</accession>
<dbReference type="PANTHER" id="PTHR48182:SF2">
    <property type="entry name" value="PROTEIN SERAC1"/>
    <property type="match status" value="1"/>
</dbReference>
<dbReference type="OrthoDB" id="5086500at2759"/>
<dbReference type="GO" id="GO:0005739">
    <property type="term" value="C:mitochondrion"/>
    <property type="evidence" value="ECO:0007669"/>
    <property type="project" value="UniProtKB-SubCell"/>
</dbReference>
<dbReference type="RefSeq" id="XP_029228616.1">
    <property type="nucleotide sequence ID" value="XM_029371299.1"/>
</dbReference>
<evidence type="ECO:0000256" key="5">
    <source>
        <dbReference type="ARBA" id="ARBA00023128"/>
    </source>
</evidence>
<comment type="caution">
    <text evidence="8">The sequence shown here is derived from an EMBL/GenBank/DDBJ whole genome shotgun (WGS) entry which is preliminary data.</text>
</comment>
<keyword evidence="9" id="KW-1185">Reference proteome</keyword>
<dbReference type="SUPFAM" id="SSF48452">
    <property type="entry name" value="TPR-like"/>
    <property type="match status" value="1"/>
</dbReference>
<evidence type="ECO:0000313" key="9">
    <source>
        <dbReference type="Proteomes" id="UP000284403"/>
    </source>
</evidence>
<dbReference type="InterPro" id="IPR052374">
    <property type="entry name" value="SERAC1"/>
</dbReference>
<dbReference type="GO" id="GO:0005783">
    <property type="term" value="C:endoplasmic reticulum"/>
    <property type="evidence" value="ECO:0007669"/>
    <property type="project" value="UniProtKB-SubCell"/>
</dbReference>
<dbReference type="GO" id="GO:0016020">
    <property type="term" value="C:membrane"/>
    <property type="evidence" value="ECO:0007669"/>
    <property type="project" value="UniProtKB-SubCell"/>
</dbReference>